<dbReference type="OrthoDB" id="904575at2759"/>
<name>A0A9W7M2T5_HIBTR</name>
<evidence type="ECO:0000313" key="2">
    <source>
        <dbReference type="Proteomes" id="UP001165190"/>
    </source>
</evidence>
<protein>
    <submittedName>
        <fullName evidence="1">Uncharacterized protein</fullName>
    </submittedName>
</protein>
<dbReference type="EMBL" id="BSYR01000020">
    <property type="protein sequence ID" value="GMI85683.1"/>
    <property type="molecule type" value="Genomic_DNA"/>
</dbReference>
<dbReference type="Proteomes" id="UP001165190">
    <property type="component" value="Unassembled WGS sequence"/>
</dbReference>
<dbReference type="AlphaFoldDB" id="A0A9W7M2T5"/>
<evidence type="ECO:0000313" key="1">
    <source>
        <dbReference type="EMBL" id="GMI85683.1"/>
    </source>
</evidence>
<keyword evidence="2" id="KW-1185">Reference proteome</keyword>
<proteinExistence type="predicted"/>
<sequence length="149" mass="16072">MLAILLKLVFSIVSTLANLVTWSIFTATAYCVVLLINAFKVPGEALHVALEKLAEAIRTCLEYFLDLVVELTGSLISSGFKLLIDTVTSSASSSGAAFGELVEKTRTSLQELLTDLPEIAEGFSEMVSTVVRDLWKNCMEAMGYVTGNA</sequence>
<reference evidence="1" key="1">
    <citation type="submission" date="2023-05" db="EMBL/GenBank/DDBJ databases">
        <title>Genome and transcriptome analyses reveal genes involved in the formation of fine ridges on petal epidermal cells in Hibiscus trionum.</title>
        <authorList>
            <person name="Koshimizu S."/>
            <person name="Masuda S."/>
            <person name="Ishii T."/>
            <person name="Shirasu K."/>
            <person name="Hoshino A."/>
            <person name="Arita M."/>
        </authorList>
    </citation>
    <scope>NUCLEOTIDE SEQUENCE</scope>
    <source>
        <strain evidence="1">Hamamatsu line</strain>
    </source>
</reference>
<gene>
    <name evidence="1" type="ORF">HRI_002237600</name>
</gene>
<comment type="caution">
    <text evidence="1">The sequence shown here is derived from an EMBL/GenBank/DDBJ whole genome shotgun (WGS) entry which is preliminary data.</text>
</comment>
<accession>A0A9W7M2T5</accession>
<organism evidence="1 2">
    <name type="scientific">Hibiscus trionum</name>
    <name type="common">Flower of an hour</name>
    <dbReference type="NCBI Taxonomy" id="183268"/>
    <lineage>
        <taxon>Eukaryota</taxon>
        <taxon>Viridiplantae</taxon>
        <taxon>Streptophyta</taxon>
        <taxon>Embryophyta</taxon>
        <taxon>Tracheophyta</taxon>
        <taxon>Spermatophyta</taxon>
        <taxon>Magnoliopsida</taxon>
        <taxon>eudicotyledons</taxon>
        <taxon>Gunneridae</taxon>
        <taxon>Pentapetalae</taxon>
        <taxon>rosids</taxon>
        <taxon>malvids</taxon>
        <taxon>Malvales</taxon>
        <taxon>Malvaceae</taxon>
        <taxon>Malvoideae</taxon>
        <taxon>Hibiscus</taxon>
    </lineage>
</organism>